<name>A0A120MZF4_9SPHI</name>
<dbReference type="InterPro" id="IPR056077">
    <property type="entry name" value="DUF7660"/>
</dbReference>
<evidence type="ECO:0000313" key="3">
    <source>
        <dbReference type="Proteomes" id="UP000218263"/>
    </source>
</evidence>
<evidence type="ECO:0000313" key="2">
    <source>
        <dbReference type="EMBL" id="BAU56078.1"/>
    </source>
</evidence>
<feature type="domain" description="DUF7660" evidence="1">
    <location>
        <begin position="13"/>
        <end position="85"/>
    </location>
</feature>
<dbReference type="KEGG" id="mgot:MgSA37_04270"/>
<accession>A0A120MZF4</accession>
<keyword evidence="3" id="KW-1185">Reference proteome</keyword>
<sequence>MGNNTLPEEVTDRKSFVEFCNSLRTEFNADNDSWKNNTLSTFLEALESYANDIQGYYNNNHLGINADIPTWRTFAAILRGASIYE</sequence>
<dbReference type="OrthoDB" id="1373771at2"/>
<dbReference type="Proteomes" id="UP000218263">
    <property type="component" value="Chromosome"/>
</dbReference>
<organism evidence="2 3">
    <name type="scientific">Mucilaginibacter gotjawali</name>
    <dbReference type="NCBI Taxonomy" id="1550579"/>
    <lineage>
        <taxon>Bacteria</taxon>
        <taxon>Pseudomonadati</taxon>
        <taxon>Bacteroidota</taxon>
        <taxon>Sphingobacteriia</taxon>
        <taxon>Sphingobacteriales</taxon>
        <taxon>Sphingobacteriaceae</taxon>
        <taxon>Mucilaginibacter</taxon>
    </lineage>
</organism>
<dbReference type="AlphaFoldDB" id="A0A120MZF4"/>
<gene>
    <name evidence="2" type="ORF">MgSA37_04270</name>
</gene>
<evidence type="ECO:0000259" key="1">
    <source>
        <dbReference type="Pfam" id="PF24693"/>
    </source>
</evidence>
<proteinExistence type="predicted"/>
<protein>
    <recommendedName>
        <fullName evidence="1">DUF7660 domain-containing protein</fullName>
    </recommendedName>
</protein>
<reference evidence="2 3" key="1">
    <citation type="submission" date="2015-12" db="EMBL/GenBank/DDBJ databases">
        <title>Genome sequence of Mucilaginibacter gotjawali.</title>
        <authorList>
            <person name="Lee J.S."/>
            <person name="Lee K.C."/>
            <person name="Kim K.K."/>
            <person name="Lee B.W."/>
        </authorList>
    </citation>
    <scope>NUCLEOTIDE SEQUENCE [LARGE SCALE GENOMIC DNA]</scope>
    <source>
        <strain evidence="2 3">SA3-7</strain>
    </source>
</reference>
<dbReference type="Pfam" id="PF24693">
    <property type="entry name" value="DUF7660"/>
    <property type="match status" value="1"/>
</dbReference>
<dbReference type="EMBL" id="AP017313">
    <property type="protein sequence ID" value="BAU56078.1"/>
    <property type="molecule type" value="Genomic_DNA"/>
</dbReference>